<feature type="compositionally biased region" description="Basic and acidic residues" evidence="7">
    <location>
        <begin position="68"/>
        <end position="79"/>
    </location>
</feature>
<evidence type="ECO:0000256" key="7">
    <source>
        <dbReference type="SAM" id="MobiDB-lite"/>
    </source>
</evidence>
<organism evidence="10 11">
    <name type="scientific">Trematosphaeria pertusa</name>
    <dbReference type="NCBI Taxonomy" id="390896"/>
    <lineage>
        <taxon>Eukaryota</taxon>
        <taxon>Fungi</taxon>
        <taxon>Dikarya</taxon>
        <taxon>Ascomycota</taxon>
        <taxon>Pezizomycotina</taxon>
        <taxon>Dothideomycetes</taxon>
        <taxon>Pleosporomycetidae</taxon>
        <taxon>Pleosporales</taxon>
        <taxon>Massarineae</taxon>
        <taxon>Trematosphaeriaceae</taxon>
        <taxon>Trematosphaeria</taxon>
    </lineage>
</organism>
<dbReference type="InterPro" id="IPR035952">
    <property type="entry name" value="Rhomboid-like_sf"/>
</dbReference>
<evidence type="ECO:0000259" key="9">
    <source>
        <dbReference type="Pfam" id="PF01694"/>
    </source>
</evidence>
<dbReference type="Gene3D" id="1.20.1540.10">
    <property type="entry name" value="Rhomboid-like"/>
    <property type="match status" value="1"/>
</dbReference>
<evidence type="ECO:0000256" key="2">
    <source>
        <dbReference type="ARBA" id="ARBA00009045"/>
    </source>
</evidence>
<dbReference type="AlphaFoldDB" id="A0A6A6HSS3"/>
<comment type="similarity">
    <text evidence="2">Belongs to the peptidase S54 family.</text>
</comment>
<feature type="transmembrane region" description="Helical" evidence="8">
    <location>
        <begin position="262"/>
        <end position="284"/>
    </location>
</feature>
<evidence type="ECO:0000256" key="3">
    <source>
        <dbReference type="ARBA" id="ARBA00022692"/>
    </source>
</evidence>
<dbReference type="SUPFAM" id="SSF144091">
    <property type="entry name" value="Rhomboid-like"/>
    <property type="match status" value="1"/>
</dbReference>
<gene>
    <name evidence="10" type="ORF">BU26DRAFT_611160</name>
</gene>
<dbReference type="InterPro" id="IPR022764">
    <property type="entry name" value="Peptidase_S54_rhomboid_dom"/>
</dbReference>
<dbReference type="GO" id="GO:0016020">
    <property type="term" value="C:membrane"/>
    <property type="evidence" value="ECO:0007669"/>
    <property type="project" value="UniProtKB-SubCell"/>
</dbReference>
<comment type="subcellular location">
    <subcellularLocation>
        <location evidence="1">Membrane</location>
        <topology evidence="1">Multi-pass membrane protein</topology>
    </subcellularLocation>
</comment>
<feature type="domain" description="Peptidase S54 rhomboid" evidence="9">
    <location>
        <begin position="192"/>
        <end position="347"/>
    </location>
</feature>
<reference evidence="10" key="1">
    <citation type="journal article" date="2020" name="Stud. Mycol.">
        <title>101 Dothideomycetes genomes: a test case for predicting lifestyles and emergence of pathogens.</title>
        <authorList>
            <person name="Haridas S."/>
            <person name="Albert R."/>
            <person name="Binder M."/>
            <person name="Bloem J."/>
            <person name="Labutti K."/>
            <person name="Salamov A."/>
            <person name="Andreopoulos B."/>
            <person name="Baker S."/>
            <person name="Barry K."/>
            <person name="Bills G."/>
            <person name="Bluhm B."/>
            <person name="Cannon C."/>
            <person name="Castanera R."/>
            <person name="Culley D."/>
            <person name="Daum C."/>
            <person name="Ezra D."/>
            <person name="Gonzalez J."/>
            <person name="Henrissat B."/>
            <person name="Kuo A."/>
            <person name="Liang C."/>
            <person name="Lipzen A."/>
            <person name="Lutzoni F."/>
            <person name="Magnuson J."/>
            <person name="Mondo S."/>
            <person name="Nolan M."/>
            <person name="Ohm R."/>
            <person name="Pangilinan J."/>
            <person name="Park H.-J."/>
            <person name="Ramirez L."/>
            <person name="Alfaro M."/>
            <person name="Sun H."/>
            <person name="Tritt A."/>
            <person name="Yoshinaga Y."/>
            <person name="Zwiers L.-H."/>
            <person name="Turgeon B."/>
            <person name="Goodwin S."/>
            <person name="Spatafora J."/>
            <person name="Crous P."/>
            <person name="Grigoriev I."/>
        </authorList>
    </citation>
    <scope>NUCLEOTIDE SEQUENCE</scope>
    <source>
        <strain evidence="10">CBS 122368</strain>
    </source>
</reference>
<name>A0A6A6HSS3_9PLEO</name>
<evidence type="ECO:0000313" key="11">
    <source>
        <dbReference type="Proteomes" id="UP000800094"/>
    </source>
</evidence>
<sequence>MTLLRNPSVWVRPLSSGVRCAGSSTLRLSTRPFRAQSQTRGKHTKNPPNAPSSRPQSRPFPQGQRAPVRQEKQDVAEEKIPGQFPKVKVRYLRPAVYAISVSSGIFIFLAYMEAREELKPKAIENAFPQWQIQRRAPPTPTEVATRAWDELTPISKLSWGIIAANGAVHLTSFVAPRYWHMLWHTPAANANFQLFTSTWVHSGPMHLLFNMWACHNFLPSTGYSRLFEGDPYHTLSFYLSAGLISGYAQHLTTMFARARAGIPAIFIPSGGASGALFGVFAAFCMQYPDAGVGILFVPYYMDAQYFLPAIMLFDFVGMVRGYSFVNFGHAAHLAGASMGIVYSYFDGKNRIWKPLVRFWKRRLQNQS</sequence>
<dbReference type="InterPro" id="IPR050925">
    <property type="entry name" value="Rhomboid_protease_S54"/>
</dbReference>
<keyword evidence="6 8" id="KW-0472">Membrane</keyword>
<evidence type="ECO:0000256" key="8">
    <source>
        <dbReference type="SAM" id="Phobius"/>
    </source>
</evidence>
<dbReference type="GO" id="GO:0004252">
    <property type="term" value="F:serine-type endopeptidase activity"/>
    <property type="evidence" value="ECO:0007669"/>
    <property type="project" value="InterPro"/>
</dbReference>
<evidence type="ECO:0000313" key="10">
    <source>
        <dbReference type="EMBL" id="KAF2240949.1"/>
    </source>
</evidence>
<keyword evidence="3 8" id="KW-0812">Transmembrane</keyword>
<evidence type="ECO:0000256" key="1">
    <source>
        <dbReference type="ARBA" id="ARBA00004141"/>
    </source>
</evidence>
<dbReference type="RefSeq" id="XP_033675953.1">
    <property type="nucleotide sequence ID" value="XM_033836052.1"/>
</dbReference>
<feature type="transmembrane region" description="Helical" evidence="8">
    <location>
        <begin position="329"/>
        <end position="345"/>
    </location>
</feature>
<dbReference type="Proteomes" id="UP000800094">
    <property type="component" value="Unassembled WGS sequence"/>
</dbReference>
<dbReference type="GO" id="GO:0006465">
    <property type="term" value="P:signal peptide processing"/>
    <property type="evidence" value="ECO:0007669"/>
    <property type="project" value="TreeGrafter"/>
</dbReference>
<evidence type="ECO:0000256" key="4">
    <source>
        <dbReference type="ARBA" id="ARBA00022801"/>
    </source>
</evidence>
<keyword evidence="4" id="KW-0378">Hydrolase</keyword>
<keyword evidence="5 8" id="KW-1133">Transmembrane helix</keyword>
<feature type="region of interest" description="Disordered" evidence="7">
    <location>
        <begin position="21"/>
        <end position="79"/>
    </location>
</feature>
<protein>
    <recommendedName>
        <fullName evidence="9">Peptidase S54 rhomboid domain-containing protein</fullName>
    </recommendedName>
</protein>
<dbReference type="EMBL" id="ML987214">
    <property type="protein sequence ID" value="KAF2240949.1"/>
    <property type="molecule type" value="Genomic_DNA"/>
</dbReference>
<dbReference type="Pfam" id="PF01694">
    <property type="entry name" value="Rhomboid"/>
    <property type="match status" value="1"/>
</dbReference>
<dbReference type="PANTHER" id="PTHR43731">
    <property type="entry name" value="RHOMBOID PROTEASE"/>
    <property type="match status" value="1"/>
</dbReference>
<feature type="compositionally biased region" description="Low complexity" evidence="7">
    <location>
        <begin position="51"/>
        <end position="65"/>
    </location>
</feature>
<accession>A0A6A6HSS3</accession>
<evidence type="ECO:0000256" key="5">
    <source>
        <dbReference type="ARBA" id="ARBA00022989"/>
    </source>
</evidence>
<proteinExistence type="inferred from homology"/>
<dbReference type="OrthoDB" id="10260614at2759"/>
<dbReference type="PANTHER" id="PTHR43731:SF14">
    <property type="entry name" value="PRESENILIN-ASSOCIATED RHOMBOID-LIKE PROTEIN, MITOCHONDRIAL"/>
    <property type="match status" value="1"/>
</dbReference>
<dbReference type="GeneID" id="54589382"/>
<keyword evidence="11" id="KW-1185">Reference proteome</keyword>
<evidence type="ECO:0000256" key="6">
    <source>
        <dbReference type="ARBA" id="ARBA00023136"/>
    </source>
</evidence>